<gene>
    <name evidence="1" type="ORF">FPRO_09735</name>
</gene>
<keyword evidence="2" id="KW-1185">Reference proteome</keyword>
<dbReference type="AlphaFoldDB" id="A0A1L7VPY6"/>
<dbReference type="Proteomes" id="UP000183971">
    <property type="component" value="Unassembled WGS sequence"/>
</dbReference>
<dbReference type="VEuPathDB" id="FungiDB:FPRO_09735"/>
<dbReference type="GeneID" id="42054607"/>
<dbReference type="EMBL" id="FJOF01000006">
    <property type="protein sequence ID" value="CZR42432.1"/>
    <property type="molecule type" value="Genomic_DNA"/>
</dbReference>
<sequence length="103" mass="11921">MTPTLLPNLMEGCPHPRQSGGLEHVPHLDSLPRLVPDSNIKVLDQRQQRRRHHHHHHYNLEVRLANRHSAANTSTYRAFHPQFHCKIMFRPLQNMGTPSVSTS</sequence>
<dbReference type="RefSeq" id="XP_031083023.1">
    <property type="nucleotide sequence ID" value="XM_031233158.1"/>
</dbReference>
<evidence type="ECO:0000313" key="2">
    <source>
        <dbReference type="Proteomes" id="UP000183971"/>
    </source>
</evidence>
<name>A0A1L7VPY6_FUSPR</name>
<comment type="caution">
    <text evidence="1">The sequence shown here is derived from an EMBL/GenBank/DDBJ whole genome shotgun (WGS) entry which is preliminary data.</text>
</comment>
<accession>A0A1L7VPY6</accession>
<proteinExistence type="predicted"/>
<protein>
    <submittedName>
        <fullName evidence="1">Uncharacterized protein</fullName>
    </submittedName>
</protein>
<organism evidence="1 2">
    <name type="scientific">Fusarium proliferatum (strain ET1)</name>
    <name type="common">Orchid endophyte fungus</name>
    <dbReference type="NCBI Taxonomy" id="1227346"/>
    <lineage>
        <taxon>Eukaryota</taxon>
        <taxon>Fungi</taxon>
        <taxon>Dikarya</taxon>
        <taxon>Ascomycota</taxon>
        <taxon>Pezizomycotina</taxon>
        <taxon>Sordariomycetes</taxon>
        <taxon>Hypocreomycetidae</taxon>
        <taxon>Hypocreales</taxon>
        <taxon>Nectriaceae</taxon>
        <taxon>Fusarium</taxon>
        <taxon>Fusarium fujikuroi species complex</taxon>
    </lineage>
</organism>
<evidence type="ECO:0000313" key="1">
    <source>
        <dbReference type="EMBL" id="CZR42432.1"/>
    </source>
</evidence>
<reference evidence="2" key="1">
    <citation type="journal article" date="2016" name="Genome Biol. Evol.">
        <title>Comparative 'omics' of the Fusarium fujikuroi species complex highlights differences in genetic potential and metabolite synthesis.</title>
        <authorList>
            <person name="Niehaus E.-M."/>
            <person name="Muensterkoetter M."/>
            <person name="Proctor R.H."/>
            <person name="Brown D.W."/>
            <person name="Sharon A."/>
            <person name="Idan Y."/>
            <person name="Oren-Young L."/>
            <person name="Sieber C.M."/>
            <person name="Novak O."/>
            <person name="Pencik A."/>
            <person name="Tarkowska D."/>
            <person name="Hromadova K."/>
            <person name="Freeman S."/>
            <person name="Maymon M."/>
            <person name="Elazar M."/>
            <person name="Youssef S.A."/>
            <person name="El-Shabrawy E.S.M."/>
            <person name="Shalaby A.B.A."/>
            <person name="Houterman P."/>
            <person name="Brock N.L."/>
            <person name="Burkhardt I."/>
            <person name="Tsavkelova E.A."/>
            <person name="Dickschat J.S."/>
            <person name="Galuszka P."/>
            <person name="Gueldener U."/>
            <person name="Tudzynski B."/>
        </authorList>
    </citation>
    <scope>NUCLEOTIDE SEQUENCE [LARGE SCALE GENOMIC DNA]</scope>
    <source>
        <strain evidence="2">ET1</strain>
    </source>
</reference>